<evidence type="ECO:0000256" key="3">
    <source>
        <dbReference type="ARBA" id="ARBA00022840"/>
    </source>
</evidence>
<evidence type="ECO:0000256" key="2">
    <source>
        <dbReference type="ARBA" id="ARBA00022741"/>
    </source>
</evidence>
<keyword evidence="4" id="KW-0061">Asparagine biosynthesis</keyword>
<keyword evidence="10" id="KW-1185">Reference proteome</keyword>
<organism evidence="9 10">
    <name type="scientific">Tilletiopsis washingtonensis</name>
    <dbReference type="NCBI Taxonomy" id="58919"/>
    <lineage>
        <taxon>Eukaryota</taxon>
        <taxon>Fungi</taxon>
        <taxon>Dikarya</taxon>
        <taxon>Basidiomycota</taxon>
        <taxon>Ustilaginomycotina</taxon>
        <taxon>Exobasidiomycetes</taxon>
        <taxon>Entylomatales</taxon>
        <taxon>Entylomatales incertae sedis</taxon>
        <taxon>Tilletiopsis</taxon>
    </lineage>
</organism>
<dbReference type="GO" id="GO:0004066">
    <property type="term" value="F:asparagine synthase (glutamine-hydrolyzing) activity"/>
    <property type="evidence" value="ECO:0007669"/>
    <property type="project" value="InterPro"/>
</dbReference>
<dbReference type="Pfam" id="PF00733">
    <property type="entry name" value="Asn_synthase"/>
    <property type="match status" value="2"/>
</dbReference>
<keyword evidence="3 6" id="KW-0067">ATP-binding</keyword>
<dbReference type="SUPFAM" id="SSF56235">
    <property type="entry name" value="N-terminal nucleophile aminohydrolases (Ntn hydrolases)"/>
    <property type="match status" value="1"/>
</dbReference>
<feature type="signal peptide" evidence="7">
    <location>
        <begin position="1"/>
        <end position="15"/>
    </location>
</feature>
<dbReference type="SUPFAM" id="SSF52402">
    <property type="entry name" value="Adenine nucleotide alpha hydrolases-like"/>
    <property type="match status" value="1"/>
</dbReference>
<dbReference type="PANTHER" id="PTHR45937">
    <property type="entry name" value="ASPARAGINE SYNTHETASE DOMAIN-CONTAINING PROTEIN 1"/>
    <property type="match status" value="1"/>
</dbReference>
<dbReference type="PANTHER" id="PTHR45937:SF1">
    <property type="entry name" value="ASPARAGINE SYNTHETASE DOMAIN-CONTAINING PROTEIN 1"/>
    <property type="match status" value="1"/>
</dbReference>
<evidence type="ECO:0000313" key="10">
    <source>
        <dbReference type="Proteomes" id="UP000245946"/>
    </source>
</evidence>
<sequence>MCGITLVAWELSAAAVDAPAWLAPLQYACTKRGPDQAESLSLLLHSGADAAPAVKVDLFSAVLGTRAPLTRQPFSSDSFALAWNGQVWQGMEYLCAAGQVAETNDGAALFAAIERRARGGDVAQILGEIFGNIEGPYAFALVDKRHNAVYYARDPLGRRSLLRAHDAGRLVLASVGCAEAQSAGLVLDEVPCHAIWRQDLRRLCEEPIAVSRTSALTVRLSVCAATADEPDAALDDEDDAEERLLQELQDAVARRSTGIAGGVPGSAVLAVLYSGGLDSATLALLAHRAMPPGPIDLLTVAFANPRVLAAAAKAPGHASPYDTPDRLTARLGLRELQALAPAREWRLVEIDVAAEEYEAALPFVRGCMEPCDSVMDLSIAAALYFAARGWGRLADGPDGPRSYASQARVLLSGLGADELLGGYSRHRRAWERGGAAALTEELQLDIDRLPSRNLGRDDRVMSCHGREVRHPFLDRRVMAYLCGLPLHRKMDLAQRPGAGDKRILRQVARRLGMAQTAGNVKRAIQFGARSAKMGAGDGRIKGHERLD</sequence>
<dbReference type="Gene3D" id="3.40.50.620">
    <property type="entry name" value="HUPs"/>
    <property type="match status" value="1"/>
</dbReference>
<keyword evidence="1" id="KW-0028">Amino-acid biosynthesis</keyword>
<gene>
    <name evidence="9" type="ORF">FA09DRAFT_138617</name>
</gene>
<evidence type="ECO:0000256" key="7">
    <source>
        <dbReference type="SAM" id="SignalP"/>
    </source>
</evidence>
<feature type="chain" id="PRO_5016326266" description="Glutamine amidotransferase type-2 domain-containing protein" evidence="7">
    <location>
        <begin position="16"/>
        <end position="547"/>
    </location>
</feature>
<dbReference type="OrthoDB" id="10252281at2759"/>
<dbReference type="Pfam" id="PF13537">
    <property type="entry name" value="GATase_7"/>
    <property type="match status" value="1"/>
</dbReference>
<accession>A0A316Z6G2</accession>
<name>A0A316Z6G2_9BASI</name>
<dbReference type="GO" id="GO:0006529">
    <property type="term" value="P:asparagine biosynthetic process"/>
    <property type="evidence" value="ECO:0007669"/>
    <property type="project" value="UniProtKB-KW"/>
</dbReference>
<dbReference type="InterPro" id="IPR051857">
    <property type="entry name" value="Asn_synthetase_domain"/>
</dbReference>
<dbReference type="InterPro" id="IPR014729">
    <property type="entry name" value="Rossmann-like_a/b/a_fold"/>
</dbReference>
<dbReference type="AlphaFoldDB" id="A0A316Z6G2"/>
<evidence type="ECO:0000256" key="6">
    <source>
        <dbReference type="PIRNR" id="PIRNR001589"/>
    </source>
</evidence>
<evidence type="ECO:0000256" key="5">
    <source>
        <dbReference type="ARBA" id="ARBA00022962"/>
    </source>
</evidence>
<dbReference type="InterPro" id="IPR017932">
    <property type="entry name" value="GATase_2_dom"/>
</dbReference>
<evidence type="ECO:0000259" key="8">
    <source>
        <dbReference type="PROSITE" id="PS51278"/>
    </source>
</evidence>
<dbReference type="GO" id="GO:0005524">
    <property type="term" value="F:ATP binding"/>
    <property type="evidence" value="ECO:0007669"/>
    <property type="project" value="UniProtKB-KW"/>
</dbReference>
<dbReference type="PROSITE" id="PS51278">
    <property type="entry name" value="GATASE_TYPE_2"/>
    <property type="match status" value="1"/>
</dbReference>
<reference evidence="9 10" key="1">
    <citation type="journal article" date="2018" name="Mol. Biol. Evol.">
        <title>Broad Genomic Sampling Reveals a Smut Pathogenic Ancestry of the Fungal Clade Ustilaginomycotina.</title>
        <authorList>
            <person name="Kijpornyongpan T."/>
            <person name="Mondo S.J."/>
            <person name="Barry K."/>
            <person name="Sandor L."/>
            <person name="Lee J."/>
            <person name="Lipzen A."/>
            <person name="Pangilinan J."/>
            <person name="LaButti K."/>
            <person name="Hainaut M."/>
            <person name="Henrissat B."/>
            <person name="Grigoriev I.V."/>
            <person name="Spatafora J.W."/>
            <person name="Aime M.C."/>
        </authorList>
    </citation>
    <scope>NUCLEOTIDE SEQUENCE [LARGE SCALE GENOMIC DNA]</scope>
    <source>
        <strain evidence="9 10">MCA 4186</strain>
    </source>
</reference>
<evidence type="ECO:0000313" key="9">
    <source>
        <dbReference type="EMBL" id="PWN95733.1"/>
    </source>
</evidence>
<dbReference type="InterPro" id="IPR029055">
    <property type="entry name" value="Ntn_hydrolases_N"/>
</dbReference>
<dbReference type="CDD" id="cd01991">
    <property type="entry name" value="Asn_synthase_B_C"/>
    <property type="match status" value="1"/>
</dbReference>
<proteinExistence type="predicted"/>
<protein>
    <recommendedName>
        <fullName evidence="8">Glutamine amidotransferase type-2 domain-containing protein</fullName>
    </recommendedName>
</protein>
<dbReference type="PIRSF" id="PIRSF001589">
    <property type="entry name" value="Asn_synthetase_glu-h"/>
    <property type="match status" value="1"/>
</dbReference>
<dbReference type="RefSeq" id="XP_025596012.1">
    <property type="nucleotide sequence ID" value="XM_025739118.1"/>
</dbReference>
<dbReference type="EMBL" id="KZ819303">
    <property type="protein sequence ID" value="PWN95733.1"/>
    <property type="molecule type" value="Genomic_DNA"/>
</dbReference>
<keyword evidence="7" id="KW-0732">Signal</keyword>
<dbReference type="InterPro" id="IPR001962">
    <property type="entry name" value="Asn_synthase"/>
</dbReference>
<keyword evidence="5" id="KW-0315">Glutamine amidotransferase</keyword>
<feature type="domain" description="Glutamine amidotransferase type-2" evidence="8">
    <location>
        <begin position="2"/>
        <end position="214"/>
    </location>
</feature>
<keyword evidence="2 6" id="KW-0547">Nucleotide-binding</keyword>
<dbReference type="GeneID" id="37266664"/>
<dbReference type="STRING" id="58919.A0A316Z6G2"/>
<evidence type="ECO:0000256" key="1">
    <source>
        <dbReference type="ARBA" id="ARBA00022605"/>
    </source>
</evidence>
<dbReference type="InterPro" id="IPR006426">
    <property type="entry name" value="Asn_synth_AEB"/>
</dbReference>
<evidence type="ECO:0000256" key="4">
    <source>
        <dbReference type="ARBA" id="ARBA00022888"/>
    </source>
</evidence>
<dbReference type="Gene3D" id="3.60.20.10">
    <property type="entry name" value="Glutamine Phosphoribosylpyrophosphate, subunit 1, domain 1"/>
    <property type="match status" value="1"/>
</dbReference>
<dbReference type="Proteomes" id="UP000245946">
    <property type="component" value="Unassembled WGS sequence"/>
</dbReference>